<name>A0ABD3K5D8_EUCGL</name>
<proteinExistence type="predicted"/>
<feature type="transmembrane region" description="Helical" evidence="3">
    <location>
        <begin position="12"/>
        <end position="31"/>
    </location>
</feature>
<keyword evidence="3" id="KW-1133">Transmembrane helix</keyword>
<keyword evidence="3" id="KW-0812">Transmembrane</keyword>
<dbReference type="AlphaFoldDB" id="A0ABD3K5D8"/>
<keyword evidence="5" id="KW-1185">Reference proteome</keyword>
<keyword evidence="3" id="KW-0472">Membrane</keyword>
<dbReference type="Proteomes" id="UP001634007">
    <property type="component" value="Unassembled WGS sequence"/>
</dbReference>
<keyword evidence="1" id="KW-0175">Coiled coil</keyword>
<dbReference type="Gene3D" id="1.20.5.1160">
    <property type="entry name" value="Vasodilator-stimulated phosphoprotein"/>
    <property type="match status" value="1"/>
</dbReference>
<feature type="coiled-coil region" evidence="1">
    <location>
        <begin position="375"/>
        <end position="443"/>
    </location>
</feature>
<accession>A0ABD3K5D8</accession>
<gene>
    <name evidence="4" type="ORF">ACJRO7_027850</name>
</gene>
<feature type="compositionally biased region" description="Basic and acidic residues" evidence="2">
    <location>
        <begin position="145"/>
        <end position="177"/>
    </location>
</feature>
<sequence length="469" mass="52991">MAWDLEPACQVLFWLERVAFFGAYTLAVAAFPATWRLGIALSLAFQFMSFWRAVIQSENPGSKRESKILYMTEHAAAILLDVYLKSGQPPPLTMALLLFEASCAIRLLRAGWAKHSGEVAKVFWAKIFDEETEKTEDGNSVAKPVESKVEQEGARLESPEKEAVEGAGLEEKTSKGHVDKLEETVNWAALCEANDEQMLDTSQAMSGSRSPGEPPLVQPQESRAGDESRPSKKPKHECVPPPAPSVGMYREYLQIMGEEDCCSLGRGYYTSPWARERDYLVEELDKAKGAVNMYQQLADGYSKDIHQLTMKRLELASKLEDLTARNDIVWAERELLRKSFKALLDCTFNLARRTCNEALCAEYYKQCCLEYSEGKGLLQEENARLEAEVEELRKRLNESECKRQALEENARLLAETEELRKQLDEAECKRQALEEEKASLDTNLSGAIALCEVYCFVLKYISLFNRVNT</sequence>
<dbReference type="EMBL" id="JBJKBG010000007">
    <property type="protein sequence ID" value="KAL3730890.1"/>
    <property type="molecule type" value="Genomic_DNA"/>
</dbReference>
<feature type="region of interest" description="Disordered" evidence="2">
    <location>
        <begin position="134"/>
        <end position="177"/>
    </location>
</feature>
<evidence type="ECO:0000313" key="5">
    <source>
        <dbReference type="Proteomes" id="UP001634007"/>
    </source>
</evidence>
<organism evidence="4 5">
    <name type="scientific">Eucalyptus globulus</name>
    <name type="common">Tasmanian blue gum</name>
    <dbReference type="NCBI Taxonomy" id="34317"/>
    <lineage>
        <taxon>Eukaryota</taxon>
        <taxon>Viridiplantae</taxon>
        <taxon>Streptophyta</taxon>
        <taxon>Embryophyta</taxon>
        <taxon>Tracheophyta</taxon>
        <taxon>Spermatophyta</taxon>
        <taxon>Magnoliopsida</taxon>
        <taxon>eudicotyledons</taxon>
        <taxon>Gunneridae</taxon>
        <taxon>Pentapetalae</taxon>
        <taxon>rosids</taxon>
        <taxon>malvids</taxon>
        <taxon>Myrtales</taxon>
        <taxon>Myrtaceae</taxon>
        <taxon>Myrtoideae</taxon>
        <taxon>Eucalypteae</taxon>
        <taxon>Eucalyptus</taxon>
    </lineage>
</organism>
<evidence type="ECO:0000256" key="1">
    <source>
        <dbReference type="SAM" id="Coils"/>
    </source>
</evidence>
<protein>
    <submittedName>
        <fullName evidence="4">Uncharacterized protein</fullName>
    </submittedName>
</protein>
<evidence type="ECO:0000313" key="4">
    <source>
        <dbReference type="EMBL" id="KAL3730890.1"/>
    </source>
</evidence>
<evidence type="ECO:0000256" key="2">
    <source>
        <dbReference type="SAM" id="MobiDB-lite"/>
    </source>
</evidence>
<feature type="compositionally biased region" description="Polar residues" evidence="2">
    <location>
        <begin position="200"/>
        <end position="209"/>
    </location>
</feature>
<comment type="caution">
    <text evidence="4">The sequence shown here is derived from an EMBL/GenBank/DDBJ whole genome shotgun (WGS) entry which is preliminary data.</text>
</comment>
<feature type="region of interest" description="Disordered" evidence="2">
    <location>
        <begin position="200"/>
        <end position="242"/>
    </location>
</feature>
<reference evidence="4 5" key="1">
    <citation type="submission" date="2024-11" db="EMBL/GenBank/DDBJ databases">
        <title>Chromosome-level genome assembly of Eucalyptus globulus Labill. provides insights into its genome evolution.</title>
        <authorList>
            <person name="Li X."/>
        </authorList>
    </citation>
    <scope>NUCLEOTIDE SEQUENCE [LARGE SCALE GENOMIC DNA]</scope>
    <source>
        <strain evidence="4">CL2024</strain>
        <tissue evidence="4">Fresh tender leaves</tissue>
    </source>
</reference>
<evidence type="ECO:0000256" key="3">
    <source>
        <dbReference type="SAM" id="Phobius"/>
    </source>
</evidence>